<dbReference type="Gene3D" id="2.60.40.10">
    <property type="entry name" value="Immunoglobulins"/>
    <property type="match status" value="1"/>
</dbReference>
<evidence type="ECO:0008006" key="3">
    <source>
        <dbReference type="Google" id="ProtNLM"/>
    </source>
</evidence>
<protein>
    <recommendedName>
        <fullName evidence="3">FlgD Ig-like domain-containing protein</fullName>
    </recommendedName>
</protein>
<gene>
    <name evidence="1" type="ordered locus">GAU_1193</name>
</gene>
<evidence type="ECO:0000313" key="1">
    <source>
        <dbReference type="EMBL" id="BAH38235.1"/>
    </source>
</evidence>
<dbReference type="Gene3D" id="2.60.40.4070">
    <property type="match status" value="1"/>
</dbReference>
<dbReference type="eggNOG" id="ENOG5033VVY">
    <property type="taxonomic scope" value="Bacteria"/>
</dbReference>
<dbReference type="HOGENOM" id="CLU_782463_0_0_0"/>
<proteinExistence type="predicted"/>
<dbReference type="RefSeq" id="WP_012682682.1">
    <property type="nucleotide sequence ID" value="NC_012489.1"/>
</dbReference>
<dbReference type="EMBL" id="AP009153">
    <property type="protein sequence ID" value="BAH38235.1"/>
    <property type="molecule type" value="Genomic_DNA"/>
</dbReference>
<dbReference type="InterPro" id="IPR013783">
    <property type="entry name" value="Ig-like_fold"/>
</dbReference>
<dbReference type="AlphaFoldDB" id="C1A7M5"/>
<sequence>MTAAAWLRRVTKALLLLVAGLVVPALAPRALDAQGIFLEGPRETLLTTVTPAINFLAVGLGPARPLQITFQVSTSSDFIGLVLDSTFTSMDTSFTIQVTRPLPPVSAVYWRARVRALAGLVFESAPIGPKAVPAWVTLDTLNSPSGNPLDIRRPLFKWHSPEVTPLIGPWRYDIEVLENENEPKLGVSGLTETTFRPATDLQANTSYRWSVRAWLPNGASYKVMNLGSIVITDQLVPTTTLLFQNFPNPFPSATSFDTCFWFDVKEPGANVKLDILDLRGNLVRAIVPGESGTSRFEAGRYGRGVAGGNSNCDGRFVWNGTASDGRTVAPGVYLARFQADRGAPLFRRIVFRGR</sequence>
<dbReference type="KEGG" id="gau:GAU_1193"/>
<organism evidence="1 2">
    <name type="scientific">Gemmatimonas aurantiaca (strain DSM 14586 / JCM 11422 / NBRC 100505 / T-27)</name>
    <dbReference type="NCBI Taxonomy" id="379066"/>
    <lineage>
        <taxon>Bacteria</taxon>
        <taxon>Pseudomonadati</taxon>
        <taxon>Gemmatimonadota</taxon>
        <taxon>Gemmatimonadia</taxon>
        <taxon>Gemmatimonadales</taxon>
        <taxon>Gemmatimonadaceae</taxon>
        <taxon>Gemmatimonas</taxon>
    </lineage>
</organism>
<name>C1A7M5_GEMAT</name>
<reference evidence="2" key="1">
    <citation type="submission" date="2006-03" db="EMBL/GenBank/DDBJ databases">
        <title>Complete genome sequence of Gemmatimonas aurantiaca T-27 that represents a novel phylum Gemmatimonadetes.</title>
        <authorList>
            <person name="Takasaki K."/>
            <person name="Ichikawa N."/>
            <person name="Miura H."/>
            <person name="Matsushita S."/>
            <person name="Watanabe Y."/>
            <person name="Oguchi A."/>
            <person name="Ankai A."/>
            <person name="Yashiro I."/>
            <person name="Takahashi M."/>
            <person name="Terui Y."/>
            <person name="Fukui S."/>
            <person name="Yokoyama H."/>
            <person name="Tanikawa S."/>
            <person name="Hanada S."/>
            <person name="Kamagata Y."/>
            <person name="Fujita N."/>
        </authorList>
    </citation>
    <scope>NUCLEOTIDE SEQUENCE [LARGE SCALE GENOMIC DNA]</scope>
    <source>
        <strain evidence="2">T-27 / DSM 14586 / JCM 11422 / NBRC 100505</strain>
    </source>
</reference>
<accession>C1A7M5</accession>
<evidence type="ECO:0000313" key="2">
    <source>
        <dbReference type="Proteomes" id="UP000002209"/>
    </source>
</evidence>
<keyword evidence="2" id="KW-1185">Reference proteome</keyword>
<dbReference type="STRING" id="379066.GAU_1193"/>
<dbReference type="Proteomes" id="UP000002209">
    <property type="component" value="Chromosome"/>
</dbReference>